<keyword evidence="2" id="KW-1003">Cell membrane</keyword>
<keyword evidence="5 7" id="KW-0472">Membrane</keyword>
<dbReference type="GO" id="GO:0022857">
    <property type="term" value="F:transmembrane transporter activity"/>
    <property type="evidence" value="ECO:0007669"/>
    <property type="project" value="TreeGrafter"/>
</dbReference>
<reference evidence="10" key="1">
    <citation type="submission" date="2021-01" db="EMBL/GenBank/DDBJ databases">
        <title>Marivirga sp. nov., isolated from intertidal surface sediments.</title>
        <authorList>
            <person name="Zhang M."/>
        </authorList>
    </citation>
    <scope>NUCLEOTIDE SEQUENCE</scope>
    <source>
        <strain evidence="10">SM1354</strain>
    </source>
</reference>
<evidence type="ECO:0000313" key="10">
    <source>
        <dbReference type="EMBL" id="MBL0765122.1"/>
    </source>
</evidence>
<comment type="caution">
    <text evidence="10">The sequence shown here is derived from an EMBL/GenBank/DDBJ whole genome shotgun (WGS) entry which is preliminary data.</text>
</comment>
<accession>A0A937DED3</accession>
<comment type="subcellular location">
    <subcellularLocation>
        <location evidence="1">Cell membrane</location>
        <topology evidence="1">Multi-pass membrane protein</topology>
    </subcellularLocation>
</comment>
<evidence type="ECO:0000256" key="7">
    <source>
        <dbReference type="SAM" id="Phobius"/>
    </source>
</evidence>
<feature type="domain" description="MacB-like periplasmic core" evidence="9">
    <location>
        <begin position="21"/>
        <end position="248"/>
    </location>
</feature>
<proteinExistence type="inferred from homology"/>
<feature type="transmembrane region" description="Helical" evidence="7">
    <location>
        <begin position="372"/>
        <end position="395"/>
    </location>
</feature>
<evidence type="ECO:0000256" key="4">
    <source>
        <dbReference type="ARBA" id="ARBA00022989"/>
    </source>
</evidence>
<keyword evidence="3 7" id="KW-0812">Transmembrane</keyword>
<protein>
    <submittedName>
        <fullName evidence="10">ABC transporter permease</fullName>
    </submittedName>
</protein>
<feature type="transmembrane region" description="Helical" evidence="7">
    <location>
        <begin position="283"/>
        <end position="307"/>
    </location>
</feature>
<dbReference type="RefSeq" id="WP_201919459.1">
    <property type="nucleotide sequence ID" value="NZ_JAERQG010000002.1"/>
</dbReference>
<dbReference type="InterPro" id="IPR050250">
    <property type="entry name" value="Macrolide_Exporter_MacB"/>
</dbReference>
<dbReference type="Proteomes" id="UP000642920">
    <property type="component" value="Unassembled WGS sequence"/>
</dbReference>
<dbReference type="Pfam" id="PF12704">
    <property type="entry name" value="MacB_PCD"/>
    <property type="match status" value="1"/>
</dbReference>
<evidence type="ECO:0000256" key="5">
    <source>
        <dbReference type="ARBA" id="ARBA00023136"/>
    </source>
</evidence>
<evidence type="ECO:0000259" key="8">
    <source>
        <dbReference type="Pfam" id="PF02687"/>
    </source>
</evidence>
<dbReference type="Pfam" id="PF02687">
    <property type="entry name" value="FtsX"/>
    <property type="match status" value="1"/>
</dbReference>
<feature type="transmembrane region" description="Helical" evidence="7">
    <location>
        <begin position="21"/>
        <end position="42"/>
    </location>
</feature>
<evidence type="ECO:0000259" key="9">
    <source>
        <dbReference type="Pfam" id="PF12704"/>
    </source>
</evidence>
<keyword evidence="11" id="KW-1185">Reference proteome</keyword>
<evidence type="ECO:0000313" key="11">
    <source>
        <dbReference type="Proteomes" id="UP000642920"/>
    </source>
</evidence>
<sequence>MEYIENIREGIRSIKGNTLRTVLTATIIAIGITSLVGILTAIEGIQSSVGDSFASLGANNFDIEARGVDGRRGTSQGKVEKRYEPISYKQAVDFKDKYNFSGSVSIYTRITGNGELKYKSEKTTPTVRISATDENCFIQNAYDIAKGRNFSPLEIQNNNNVVILGSNVVKKLFKENEEPLNKSISFLGSKFKVIGVLEEQGGFGGGGPDQSIYIPIGLSTIIAQRTLQYTITVSVDDPILMETAIGEATGAMRTVRGDRIGNENSFTIEKSESLSDRMDEVAGYLRIGGFTIGLITLLGASIGLMNIMMVSVTERTREIGIRKAIGASPIKIRLQFLWEAIVICQLGGIAGVILGIVIGNIISAIISDGGFVVPWVWMFTGLIVCVVVGLLSGYYPAYKASKLDPIESLRYE</sequence>
<dbReference type="GO" id="GO:0005886">
    <property type="term" value="C:plasma membrane"/>
    <property type="evidence" value="ECO:0007669"/>
    <property type="project" value="UniProtKB-SubCell"/>
</dbReference>
<evidence type="ECO:0000256" key="2">
    <source>
        <dbReference type="ARBA" id="ARBA00022475"/>
    </source>
</evidence>
<evidence type="ECO:0000256" key="6">
    <source>
        <dbReference type="ARBA" id="ARBA00038076"/>
    </source>
</evidence>
<dbReference type="AlphaFoldDB" id="A0A937DED3"/>
<dbReference type="PANTHER" id="PTHR30572:SF4">
    <property type="entry name" value="ABC TRANSPORTER PERMEASE YTRF"/>
    <property type="match status" value="1"/>
</dbReference>
<evidence type="ECO:0000256" key="3">
    <source>
        <dbReference type="ARBA" id="ARBA00022692"/>
    </source>
</evidence>
<keyword evidence="4 7" id="KW-1133">Transmembrane helix</keyword>
<feature type="transmembrane region" description="Helical" evidence="7">
    <location>
        <begin position="340"/>
        <end position="366"/>
    </location>
</feature>
<dbReference type="InterPro" id="IPR003838">
    <property type="entry name" value="ABC3_permease_C"/>
</dbReference>
<comment type="similarity">
    <text evidence="6">Belongs to the ABC-4 integral membrane protein family.</text>
</comment>
<feature type="domain" description="ABC3 transporter permease C-terminal" evidence="8">
    <location>
        <begin position="291"/>
        <end position="405"/>
    </location>
</feature>
<evidence type="ECO:0000256" key="1">
    <source>
        <dbReference type="ARBA" id="ARBA00004651"/>
    </source>
</evidence>
<dbReference type="InterPro" id="IPR025857">
    <property type="entry name" value="MacB_PCD"/>
</dbReference>
<name>A0A937DED3_9BACT</name>
<organism evidence="10 11">
    <name type="scientific">Marivirga atlantica</name>
    <dbReference type="NCBI Taxonomy" id="1548457"/>
    <lineage>
        <taxon>Bacteria</taxon>
        <taxon>Pseudomonadati</taxon>
        <taxon>Bacteroidota</taxon>
        <taxon>Cytophagia</taxon>
        <taxon>Cytophagales</taxon>
        <taxon>Marivirgaceae</taxon>
        <taxon>Marivirga</taxon>
    </lineage>
</organism>
<dbReference type="PANTHER" id="PTHR30572">
    <property type="entry name" value="MEMBRANE COMPONENT OF TRANSPORTER-RELATED"/>
    <property type="match status" value="1"/>
</dbReference>
<dbReference type="EMBL" id="JAERQG010000002">
    <property type="protein sequence ID" value="MBL0765122.1"/>
    <property type="molecule type" value="Genomic_DNA"/>
</dbReference>
<gene>
    <name evidence="10" type="ORF">JKP34_07670</name>
</gene>